<feature type="signal peptide" evidence="1">
    <location>
        <begin position="1"/>
        <end position="20"/>
    </location>
</feature>
<dbReference type="InterPro" id="IPR007939">
    <property type="entry name" value="Cu-R_B_prcur"/>
</dbReference>
<dbReference type="Proteomes" id="UP000264719">
    <property type="component" value="Unassembled WGS sequence"/>
</dbReference>
<comment type="caution">
    <text evidence="2">The sequence shown here is derived from an EMBL/GenBank/DDBJ whole genome shotgun (WGS) entry which is preliminary data.</text>
</comment>
<reference evidence="2 3" key="1">
    <citation type="journal article" date="2018" name="Nat. Biotechnol.">
        <title>A standardized bacterial taxonomy based on genome phylogeny substantially revises the tree of life.</title>
        <authorList>
            <person name="Parks D.H."/>
            <person name="Chuvochina M."/>
            <person name="Waite D.W."/>
            <person name="Rinke C."/>
            <person name="Skarshewski A."/>
            <person name="Chaumeil P.A."/>
            <person name="Hugenholtz P."/>
        </authorList>
    </citation>
    <scope>NUCLEOTIDE SEQUENCE [LARGE SCALE GENOMIC DNA]</scope>
    <source>
        <strain evidence="2">UBA9169</strain>
    </source>
</reference>
<organism evidence="2 3">
    <name type="scientific">Roseovarius nubinhibens</name>
    <dbReference type="NCBI Taxonomy" id="314263"/>
    <lineage>
        <taxon>Bacteria</taxon>
        <taxon>Pseudomonadati</taxon>
        <taxon>Pseudomonadota</taxon>
        <taxon>Alphaproteobacteria</taxon>
        <taxon>Rhodobacterales</taxon>
        <taxon>Roseobacteraceae</taxon>
        <taxon>Roseovarius</taxon>
    </lineage>
</organism>
<dbReference type="AlphaFoldDB" id="A0A348WGS5"/>
<dbReference type="EMBL" id="DMVW01000171">
    <property type="protein sequence ID" value="HAR53737.1"/>
    <property type="molecule type" value="Genomic_DNA"/>
</dbReference>
<sequence>MKKLIAPLLALPLMAAPALAEPLLWGFQAEQFEYRERDGEDGFAWDFDLFVGRDEGKFVWRSEGEMGLSSGDYEGLDNQLLYQFPISPFFDGVAGVHASTPNGEPDRYNAVLGARGLAPQWFEIDAGLYLSDHPYMQVEVEYEGLLTNRLILVPSLEVTIPLKDDAARNQGAGGATVEVGARLSYDLIDRAVAPYVGFSYEKSFGDTGDMLRAAGEETDEFSLVFGTRLMF</sequence>
<evidence type="ECO:0000256" key="1">
    <source>
        <dbReference type="SAM" id="SignalP"/>
    </source>
</evidence>
<name>A0A348WGS5_9RHOB</name>
<evidence type="ECO:0000313" key="3">
    <source>
        <dbReference type="Proteomes" id="UP000264719"/>
    </source>
</evidence>
<dbReference type="Pfam" id="PF05275">
    <property type="entry name" value="CopB"/>
    <property type="match status" value="1"/>
</dbReference>
<protein>
    <submittedName>
        <fullName evidence="2">Copper resistance protein CopB</fullName>
    </submittedName>
</protein>
<dbReference type="GO" id="GO:0009279">
    <property type="term" value="C:cell outer membrane"/>
    <property type="evidence" value="ECO:0007669"/>
    <property type="project" value="InterPro"/>
</dbReference>
<gene>
    <name evidence="2" type="ORF">DCS45_17950</name>
</gene>
<proteinExistence type="predicted"/>
<dbReference type="RefSeq" id="WP_339851871.1">
    <property type="nucleotide sequence ID" value="NZ_CAXAXR010000002.1"/>
</dbReference>
<accession>A0A348WGS5</accession>
<dbReference type="GO" id="GO:0006878">
    <property type="term" value="P:intracellular copper ion homeostasis"/>
    <property type="evidence" value="ECO:0007669"/>
    <property type="project" value="InterPro"/>
</dbReference>
<dbReference type="GO" id="GO:0005507">
    <property type="term" value="F:copper ion binding"/>
    <property type="evidence" value="ECO:0007669"/>
    <property type="project" value="InterPro"/>
</dbReference>
<feature type="chain" id="PRO_5016781699" evidence="1">
    <location>
        <begin position="21"/>
        <end position="231"/>
    </location>
</feature>
<keyword evidence="1" id="KW-0732">Signal</keyword>
<evidence type="ECO:0000313" key="2">
    <source>
        <dbReference type="EMBL" id="HAR53737.1"/>
    </source>
</evidence>